<sequence>MWELDDMFGEVSILDQARLPPNDAVCDFVGTISLLYSSPNQTISAASMRMLDLLLEWSTPEVQFALVKADLIPQLILTLNPLSLSFPDAQDIHTSFVRAISESIWLATPCGLAFREIEDHNEQQAVHETVFQQVLTPSENYIAQLCANRFSIIYSDLSTQFMRLLTRLLEMSPYYQRTMDFVLALPVVLAIPSYLTFISDEESIYNFLYILNNSQREWNTKRGEMRQMWKIVYRMLRMEGFCDDSVPKLRNDRDTYSGREVVTYSIEWNNLQGMNIPR</sequence>
<keyword evidence="2" id="KW-1185">Reference proteome</keyword>
<comment type="caution">
    <text evidence="1">The sequence shown here is derived from an EMBL/GenBank/DDBJ whole genome shotgun (WGS) entry which is preliminary data.</text>
</comment>
<dbReference type="EMBL" id="JARBJD010000042">
    <property type="protein sequence ID" value="KAK2957932.1"/>
    <property type="molecule type" value="Genomic_DNA"/>
</dbReference>
<accession>A0ABQ9Y2G6</accession>
<organism evidence="1 2">
    <name type="scientific">Blattamonas nauphoetae</name>
    <dbReference type="NCBI Taxonomy" id="2049346"/>
    <lineage>
        <taxon>Eukaryota</taxon>
        <taxon>Metamonada</taxon>
        <taxon>Preaxostyla</taxon>
        <taxon>Oxymonadida</taxon>
        <taxon>Blattamonas</taxon>
    </lineage>
</organism>
<protein>
    <submittedName>
        <fullName evidence="1">Uncharacterized protein</fullName>
    </submittedName>
</protein>
<evidence type="ECO:0000313" key="2">
    <source>
        <dbReference type="Proteomes" id="UP001281761"/>
    </source>
</evidence>
<proteinExistence type="predicted"/>
<gene>
    <name evidence="1" type="ORF">BLNAU_7108</name>
</gene>
<name>A0ABQ9Y2G6_9EUKA</name>
<evidence type="ECO:0000313" key="1">
    <source>
        <dbReference type="EMBL" id="KAK2957932.1"/>
    </source>
</evidence>
<dbReference type="Proteomes" id="UP001281761">
    <property type="component" value="Unassembled WGS sequence"/>
</dbReference>
<reference evidence="1 2" key="1">
    <citation type="journal article" date="2022" name="bioRxiv">
        <title>Genomics of Preaxostyla Flagellates Illuminates Evolutionary Transitions and the Path Towards Mitochondrial Loss.</title>
        <authorList>
            <person name="Novak L.V.F."/>
            <person name="Treitli S.C."/>
            <person name="Pyrih J."/>
            <person name="Halakuc P."/>
            <person name="Pipaliya S.V."/>
            <person name="Vacek V."/>
            <person name="Brzon O."/>
            <person name="Soukal P."/>
            <person name="Eme L."/>
            <person name="Dacks J.B."/>
            <person name="Karnkowska A."/>
            <person name="Elias M."/>
            <person name="Hampl V."/>
        </authorList>
    </citation>
    <scope>NUCLEOTIDE SEQUENCE [LARGE SCALE GENOMIC DNA]</scope>
    <source>
        <strain evidence="1">NAU3</strain>
        <tissue evidence="1">Gut</tissue>
    </source>
</reference>